<dbReference type="InterPro" id="IPR042177">
    <property type="entry name" value="Cell/Rod_1"/>
</dbReference>
<keyword evidence="3 5" id="KW-0133">Cell shape</keyword>
<feature type="compositionally biased region" description="Polar residues" evidence="7">
    <location>
        <begin position="301"/>
        <end position="323"/>
    </location>
</feature>
<keyword evidence="10" id="KW-1185">Reference proteome</keyword>
<evidence type="ECO:0000256" key="4">
    <source>
        <dbReference type="ARBA" id="ARBA00032089"/>
    </source>
</evidence>
<dbReference type="InterPro" id="IPR007221">
    <property type="entry name" value="MreC"/>
</dbReference>
<name>A0A926HM09_9FIRM</name>
<keyword evidence="6" id="KW-0175">Coiled coil</keyword>
<feature type="coiled-coil region" evidence="6">
    <location>
        <begin position="68"/>
        <end position="95"/>
    </location>
</feature>
<accession>A0A926HM09</accession>
<evidence type="ECO:0000313" key="10">
    <source>
        <dbReference type="Proteomes" id="UP000651482"/>
    </source>
</evidence>
<dbReference type="Gene3D" id="2.40.10.340">
    <property type="entry name" value="Rod shape-determining protein MreC, domain 1"/>
    <property type="match status" value="1"/>
</dbReference>
<dbReference type="PANTHER" id="PTHR34138">
    <property type="entry name" value="CELL SHAPE-DETERMINING PROTEIN MREC"/>
    <property type="match status" value="1"/>
</dbReference>
<reference evidence="9" key="1">
    <citation type="submission" date="2020-08" db="EMBL/GenBank/DDBJ databases">
        <title>Genome public.</title>
        <authorList>
            <person name="Liu C."/>
            <person name="Sun Q."/>
        </authorList>
    </citation>
    <scope>NUCLEOTIDE SEQUENCE</scope>
    <source>
        <strain evidence="9">NSJ-40</strain>
    </source>
</reference>
<evidence type="ECO:0000256" key="1">
    <source>
        <dbReference type="ARBA" id="ARBA00009369"/>
    </source>
</evidence>
<comment type="function">
    <text evidence="5">Involved in formation and maintenance of cell shape.</text>
</comment>
<proteinExistence type="inferred from homology"/>
<dbReference type="AlphaFoldDB" id="A0A926HM09"/>
<dbReference type="Pfam" id="PF04085">
    <property type="entry name" value="MreC"/>
    <property type="match status" value="1"/>
</dbReference>
<feature type="compositionally biased region" description="Polar residues" evidence="7">
    <location>
        <begin position="282"/>
        <end position="291"/>
    </location>
</feature>
<protein>
    <recommendedName>
        <fullName evidence="2 5">Cell shape-determining protein MreC</fullName>
    </recommendedName>
    <alternativeName>
        <fullName evidence="4 5">Cell shape protein MreC</fullName>
    </alternativeName>
</protein>
<sequence length="323" mass="34720">MKNFFRSTGFKILLGAVVILLGVLIYTQSVGNSLIANLINFVSSPMQSVSTSAKENAASALEPLTDDPEALKEKIAALEEENQEYRKQLVDYYDCQRKVAQYESILGIKEKNADFQLVSASVIGRDPNDVFYSFSIDIGYLDGVSQNDPVITGDGLVGWVSQAYATTSKVTTILSENTQIGAAAKQRRESGVISCELRLADEGLVKLGFLDANTKIEPGDIITTTGLSGLFPKDLLIGSVTELGHEEYDVSKYALVQPYVDVKNVMDVFVVTDFYGKGEISVTTDSASSEGADSAKKTKTGDSTSSQPDASDPDGSSQDPEGE</sequence>
<gene>
    <name evidence="9" type="ORF">IAG03_01265</name>
</gene>
<dbReference type="Proteomes" id="UP000651482">
    <property type="component" value="Unassembled WGS sequence"/>
</dbReference>
<feature type="domain" description="Rod shape-determining protein MreC beta-barrel core" evidence="8">
    <location>
        <begin position="122"/>
        <end position="271"/>
    </location>
</feature>
<comment type="caution">
    <text evidence="9">The sequence shown here is derived from an EMBL/GenBank/DDBJ whole genome shotgun (WGS) entry which is preliminary data.</text>
</comment>
<dbReference type="Gene3D" id="2.40.10.350">
    <property type="entry name" value="Rod shape-determining protein MreC, domain 2"/>
    <property type="match status" value="1"/>
</dbReference>
<dbReference type="PANTHER" id="PTHR34138:SF1">
    <property type="entry name" value="CELL SHAPE-DETERMINING PROTEIN MREC"/>
    <property type="match status" value="1"/>
</dbReference>
<dbReference type="InterPro" id="IPR042175">
    <property type="entry name" value="Cell/Rod_MreC_2"/>
</dbReference>
<evidence type="ECO:0000256" key="7">
    <source>
        <dbReference type="SAM" id="MobiDB-lite"/>
    </source>
</evidence>
<evidence type="ECO:0000256" key="2">
    <source>
        <dbReference type="ARBA" id="ARBA00013855"/>
    </source>
</evidence>
<evidence type="ECO:0000313" key="9">
    <source>
        <dbReference type="EMBL" id="MBC8532652.1"/>
    </source>
</evidence>
<evidence type="ECO:0000256" key="6">
    <source>
        <dbReference type="SAM" id="Coils"/>
    </source>
</evidence>
<dbReference type="GO" id="GO:0005886">
    <property type="term" value="C:plasma membrane"/>
    <property type="evidence" value="ECO:0007669"/>
    <property type="project" value="TreeGrafter"/>
</dbReference>
<dbReference type="RefSeq" id="WP_249317862.1">
    <property type="nucleotide sequence ID" value="NZ_JACRSN010000001.1"/>
</dbReference>
<organism evidence="9 10">
    <name type="scientific">Yeguia hominis</name>
    <dbReference type="NCBI Taxonomy" id="2763662"/>
    <lineage>
        <taxon>Bacteria</taxon>
        <taxon>Bacillati</taxon>
        <taxon>Bacillota</taxon>
        <taxon>Clostridia</taxon>
        <taxon>Eubacteriales</taxon>
        <taxon>Yeguiaceae</taxon>
        <taxon>Yeguia</taxon>
    </lineage>
</organism>
<comment type="similarity">
    <text evidence="1 5">Belongs to the MreC family.</text>
</comment>
<dbReference type="InterPro" id="IPR055342">
    <property type="entry name" value="MreC_beta-barrel_core"/>
</dbReference>
<evidence type="ECO:0000256" key="3">
    <source>
        <dbReference type="ARBA" id="ARBA00022960"/>
    </source>
</evidence>
<dbReference type="PIRSF" id="PIRSF038471">
    <property type="entry name" value="MreC"/>
    <property type="match status" value="1"/>
</dbReference>
<dbReference type="EMBL" id="JACRSN010000001">
    <property type="protein sequence ID" value="MBC8532652.1"/>
    <property type="molecule type" value="Genomic_DNA"/>
</dbReference>
<feature type="region of interest" description="Disordered" evidence="7">
    <location>
        <begin position="282"/>
        <end position="323"/>
    </location>
</feature>
<dbReference type="GO" id="GO:0008360">
    <property type="term" value="P:regulation of cell shape"/>
    <property type="evidence" value="ECO:0007669"/>
    <property type="project" value="UniProtKB-KW"/>
</dbReference>
<evidence type="ECO:0000256" key="5">
    <source>
        <dbReference type="PIRNR" id="PIRNR038471"/>
    </source>
</evidence>
<evidence type="ECO:0000259" key="8">
    <source>
        <dbReference type="Pfam" id="PF04085"/>
    </source>
</evidence>